<dbReference type="Pfam" id="PF26566">
    <property type="entry name" value="PH_40"/>
    <property type="match status" value="1"/>
</dbReference>
<keyword evidence="4" id="KW-1185">Reference proteome</keyword>
<feature type="domain" description="PH" evidence="2">
    <location>
        <begin position="41"/>
        <end position="174"/>
    </location>
</feature>
<organism evidence="3 4">
    <name type="scientific">Dyadobacter fermentans (strain ATCC 700827 / DSM 18053 / CIP 107007 / KCTC 52180 / NS114)</name>
    <dbReference type="NCBI Taxonomy" id="471854"/>
    <lineage>
        <taxon>Bacteria</taxon>
        <taxon>Pseudomonadati</taxon>
        <taxon>Bacteroidota</taxon>
        <taxon>Cytophagia</taxon>
        <taxon>Cytophagales</taxon>
        <taxon>Spirosomataceae</taxon>
        <taxon>Dyadobacter</taxon>
    </lineage>
</organism>
<name>C6VU45_DYAFD</name>
<dbReference type="KEGG" id="dfe:Dfer_3606"/>
<dbReference type="OrthoDB" id="944635at2"/>
<protein>
    <recommendedName>
        <fullName evidence="2">PH domain-containing protein</fullName>
    </recommendedName>
</protein>
<evidence type="ECO:0000256" key="1">
    <source>
        <dbReference type="SAM" id="Phobius"/>
    </source>
</evidence>
<feature type="transmembrane region" description="Helical" evidence="1">
    <location>
        <begin position="87"/>
        <end position="106"/>
    </location>
</feature>
<evidence type="ECO:0000313" key="4">
    <source>
        <dbReference type="Proteomes" id="UP000002011"/>
    </source>
</evidence>
<sequence>METIVIFLLIFAPFAWGVRRLLRHTRDTIGANSPLKVKRIYQIKPWAYFSTFDNFLMCMFGGMGLLFLKVAFFVRFVLESGDIIGKFIVLAFGMMFFSFPLIIILVDINHWKYVDGVSIETFPKEHELEMTFGETKLRLRHGDIVKVLVTGRQGKMPITYKTYYLANGDHFILPDKMPGAWVIEEYFKKIPSEFKHKVFPFIR</sequence>
<keyword evidence="1" id="KW-0472">Membrane</keyword>
<proteinExistence type="predicted"/>
<dbReference type="RefSeq" id="WP_015813057.1">
    <property type="nucleotide sequence ID" value="NC_013037.1"/>
</dbReference>
<dbReference type="InterPro" id="IPR058916">
    <property type="entry name" value="PH_40"/>
</dbReference>
<dbReference type="EMBL" id="CP001619">
    <property type="protein sequence ID" value="ACT94813.1"/>
    <property type="molecule type" value="Genomic_DNA"/>
</dbReference>
<reference evidence="3 4" key="1">
    <citation type="journal article" date="2009" name="Stand. Genomic Sci.">
        <title>Complete genome sequence of Dyadobacter fermentans type strain (NS114).</title>
        <authorList>
            <person name="Lang E."/>
            <person name="Lapidus A."/>
            <person name="Chertkov O."/>
            <person name="Brettin T."/>
            <person name="Detter J.C."/>
            <person name="Han C."/>
            <person name="Copeland A."/>
            <person name="Glavina Del Rio T."/>
            <person name="Nolan M."/>
            <person name="Chen F."/>
            <person name="Lucas S."/>
            <person name="Tice H."/>
            <person name="Cheng J.F."/>
            <person name="Land M."/>
            <person name="Hauser L."/>
            <person name="Chang Y.J."/>
            <person name="Jeffries C.D."/>
            <person name="Kopitz M."/>
            <person name="Bruce D."/>
            <person name="Goodwin L."/>
            <person name="Pitluck S."/>
            <person name="Ovchinnikova G."/>
            <person name="Pati A."/>
            <person name="Ivanova N."/>
            <person name="Mavrommatis K."/>
            <person name="Chen A."/>
            <person name="Palaniappan K."/>
            <person name="Chain P."/>
            <person name="Bristow J."/>
            <person name="Eisen J.A."/>
            <person name="Markowitz V."/>
            <person name="Hugenholtz P."/>
            <person name="Goker M."/>
            <person name="Rohde M."/>
            <person name="Kyrpides N.C."/>
            <person name="Klenk H.P."/>
        </authorList>
    </citation>
    <scope>NUCLEOTIDE SEQUENCE [LARGE SCALE GENOMIC DNA]</scope>
    <source>
        <strain evidence="4">ATCC 700827 / DSM 18053 / CIP 107007 / KCTC 52180 / NS114</strain>
    </source>
</reference>
<dbReference type="STRING" id="471854.Dfer_3606"/>
<feature type="transmembrane region" description="Helical" evidence="1">
    <location>
        <begin position="54"/>
        <end position="78"/>
    </location>
</feature>
<evidence type="ECO:0000313" key="3">
    <source>
        <dbReference type="EMBL" id="ACT94813.1"/>
    </source>
</evidence>
<dbReference type="HOGENOM" id="CLU_1522832_0_0_10"/>
<gene>
    <name evidence="3" type="ordered locus">Dfer_3606</name>
</gene>
<dbReference type="AlphaFoldDB" id="C6VU45"/>
<keyword evidence="1" id="KW-0812">Transmembrane</keyword>
<dbReference type="Proteomes" id="UP000002011">
    <property type="component" value="Chromosome"/>
</dbReference>
<keyword evidence="1" id="KW-1133">Transmembrane helix</keyword>
<accession>C6VU45</accession>
<evidence type="ECO:0000259" key="2">
    <source>
        <dbReference type="Pfam" id="PF26566"/>
    </source>
</evidence>